<comment type="subcellular location">
    <subcellularLocation>
        <location evidence="1">Cytoplasm</location>
    </subcellularLocation>
</comment>
<dbReference type="NCBIfam" id="NF003483">
    <property type="entry name" value="PRK05159.1"/>
    <property type="match status" value="1"/>
</dbReference>
<accession>A0A6P3ZKU2</accession>
<evidence type="ECO:0000256" key="6">
    <source>
        <dbReference type="ARBA" id="ARBA00022741"/>
    </source>
</evidence>
<evidence type="ECO:0000259" key="12">
    <source>
        <dbReference type="PROSITE" id="PS50862"/>
    </source>
</evidence>
<comment type="similarity">
    <text evidence="2">Belongs to the class-II aminoacyl-tRNA synthetase family. Type 2 subfamily.</text>
</comment>
<keyword evidence="7" id="KW-0067">ATP-binding</keyword>
<dbReference type="GO" id="GO:0003723">
    <property type="term" value="F:RNA binding"/>
    <property type="evidence" value="ECO:0007669"/>
    <property type="project" value="TreeGrafter"/>
</dbReference>
<dbReference type="GO" id="GO:0017101">
    <property type="term" value="C:aminoacyl-tRNA synthetase multienzyme complex"/>
    <property type="evidence" value="ECO:0007669"/>
    <property type="project" value="TreeGrafter"/>
</dbReference>
<dbReference type="HAMAP" id="MF_02075">
    <property type="entry name" value="Asp_tRNA_synth_type2"/>
    <property type="match status" value="1"/>
</dbReference>
<organism evidence="13 14">
    <name type="scientific">Ziziphus jujuba</name>
    <name type="common">Chinese jujube</name>
    <name type="synonym">Ziziphus sativa</name>
    <dbReference type="NCBI Taxonomy" id="326968"/>
    <lineage>
        <taxon>Eukaryota</taxon>
        <taxon>Viridiplantae</taxon>
        <taxon>Streptophyta</taxon>
        <taxon>Embryophyta</taxon>
        <taxon>Tracheophyta</taxon>
        <taxon>Spermatophyta</taxon>
        <taxon>Magnoliopsida</taxon>
        <taxon>eudicotyledons</taxon>
        <taxon>Gunneridae</taxon>
        <taxon>Pentapetalae</taxon>
        <taxon>rosids</taxon>
        <taxon>fabids</taxon>
        <taxon>Rosales</taxon>
        <taxon>Rhamnaceae</taxon>
        <taxon>Paliureae</taxon>
        <taxon>Ziziphus</taxon>
    </lineage>
</organism>
<reference evidence="14" key="1">
    <citation type="submission" date="2025-08" db="UniProtKB">
        <authorList>
            <consortium name="RefSeq"/>
        </authorList>
    </citation>
    <scope>IDENTIFICATION</scope>
    <source>
        <tissue evidence="14">Seedling</tissue>
    </source>
</reference>
<feature type="domain" description="Aminoacyl-transfer RNA synthetases class-II family profile" evidence="12">
    <location>
        <begin position="252"/>
        <end position="549"/>
    </location>
</feature>
<dbReference type="SUPFAM" id="SSF55681">
    <property type="entry name" value="Class II aaRS and biotin synthetases"/>
    <property type="match status" value="1"/>
</dbReference>
<dbReference type="PROSITE" id="PS50862">
    <property type="entry name" value="AA_TRNA_LIGASE_II"/>
    <property type="match status" value="1"/>
</dbReference>
<dbReference type="FunFam" id="2.40.50.140:FF:000132">
    <property type="entry name" value="Aspartyl-tRNA synthetase, cytoplasmic"/>
    <property type="match status" value="1"/>
</dbReference>
<dbReference type="Pfam" id="PF00152">
    <property type="entry name" value="tRNA-synt_2"/>
    <property type="match status" value="1"/>
</dbReference>
<evidence type="ECO:0000256" key="2">
    <source>
        <dbReference type="ARBA" id="ARBA00005312"/>
    </source>
</evidence>
<dbReference type="PRINTS" id="PR01042">
    <property type="entry name" value="TRNASYNTHASP"/>
</dbReference>
<dbReference type="InterPro" id="IPR006195">
    <property type="entry name" value="aa-tRNA-synth_II"/>
</dbReference>
<keyword evidence="8" id="KW-0648">Protein biosynthesis</keyword>
<evidence type="ECO:0000256" key="5">
    <source>
        <dbReference type="ARBA" id="ARBA00022598"/>
    </source>
</evidence>
<evidence type="ECO:0000256" key="10">
    <source>
        <dbReference type="ARBA" id="ARBA00047904"/>
    </source>
</evidence>
<dbReference type="GeneID" id="107411167"/>
<proteinExistence type="inferred from homology"/>
<evidence type="ECO:0000256" key="11">
    <source>
        <dbReference type="SAM" id="MobiDB-lite"/>
    </source>
</evidence>
<dbReference type="PANTHER" id="PTHR43450">
    <property type="entry name" value="ASPARTYL-TRNA SYNTHETASE"/>
    <property type="match status" value="1"/>
</dbReference>
<dbReference type="InterPro" id="IPR004523">
    <property type="entry name" value="Asp-tRNA_synthase_2"/>
</dbReference>
<dbReference type="SMR" id="A0A6P3ZKU2"/>
<dbReference type="Gene3D" id="3.30.930.10">
    <property type="entry name" value="Bira Bifunctional Protein, Domain 2"/>
    <property type="match status" value="1"/>
</dbReference>
<keyword evidence="5 14" id="KW-0436">Ligase</keyword>
<dbReference type="NCBIfam" id="TIGR00458">
    <property type="entry name" value="aspS_nondisc"/>
    <property type="match status" value="1"/>
</dbReference>
<dbReference type="FunCoup" id="A0A6P3ZKU2">
    <property type="interactions" value="4219"/>
</dbReference>
<keyword evidence="4" id="KW-0963">Cytoplasm</keyword>
<dbReference type="AlphaFoldDB" id="A0A6P3ZKU2"/>
<protein>
    <recommendedName>
        <fullName evidence="3">aspartate--tRNA ligase</fullName>
        <ecNumber evidence="3">6.1.1.12</ecNumber>
    </recommendedName>
</protein>
<feature type="region of interest" description="Disordered" evidence="11">
    <location>
        <begin position="1"/>
        <end position="80"/>
    </location>
</feature>
<dbReference type="PANTHER" id="PTHR43450:SF1">
    <property type="entry name" value="ASPARTATE--TRNA LIGASE, CYTOPLASMIC"/>
    <property type="match status" value="1"/>
</dbReference>
<comment type="catalytic activity">
    <reaction evidence="10">
        <text>tRNA(Asp) + L-aspartate + ATP = L-aspartyl-tRNA(Asp) + AMP + diphosphate</text>
        <dbReference type="Rhea" id="RHEA:19649"/>
        <dbReference type="Rhea" id="RHEA-COMP:9660"/>
        <dbReference type="Rhea" id="RHEA-COMP:9678"/>
        <dbReference type="ChEBI" id="CHEBI:29991"/>
        <dbReference type="ChEBI" id="CHEBI:30616"/>
        <dbReference type="ChEBI" id="CHEBI:33019"/>
        <dbReference type="ChEBI" id="CHEBI:78442"/>
        <dbReference type="ChEBI" id="CHEBI:78516"/>
        <dbReference type="ChEBI" id="CHEBI:456215"/>
        <dbReference type="EC" id="6.1.1.12"/>
    </reaction>
</comment>
<evidence type="ECO:0000256" key="3">
    <source>
        <dbReference type="ARBA" id="ARBA00012841"/>
    </source>
</evidence>
<dbReference type="CDD" id="cd04320">
    <property type="entry name" value="AspRS_cyto_N"/>
    <property type="match status" value="1"/>
</dbReference>
<feature type="compositionally biased region" description="Low complexity" evidence="11">
    <location>
        <begin position="1"/>
        <end position="14"/>
    </location>
</feature>
<keyword evidence="13" id="KW-1185">Reference proteome</keyword>
<dbReference type="FunFam" id="3.30.930.10:FF:000013">
    <property type="entry name" value="Aspartate--tRNA ligase, cytoplasmic"/>
    <property type="match status" value="1"/>
</dbReference>
<dbReference type="GO" id="GO:0004815">
    <property type="term" value="F:aspartate-tRNA ligase activity"/>
    <property type="evidence" value="ECO:0007669"/>
    <property type="project" value="UniProtKB-EC"/>
</dbReference>
<sequence length="557" mass="61915">MSSESQAPSSASEPCRAPPPLPEQVKDEDSKSVSKKAAKKEAAKQEKLRKKQQEAALAAAAASMSVEEEDPLSGSYGDAPLSELESMSEEEITKWTEVGSLTSALSGNSVRISGRAQTIRAVGKNMAFVVVREKGSTVQCVVTVQPEVVSRQMVRYVAGLSRESIVDIEGLVTVPNVPIKGTTQQVEIQVKKLYCVSKAMPTLPINIEDAARSEIEIEKALQAGEQLVRVNQDTRLNNRVLDLRTPANQGIFRIQHQVGKIFRQFLESEGFVEIHTPKTLGGTSEGGAAVFRFDYKGQPGCLAQSPQLHKQMAICGDFGRVFEIGPVFRAEDSYTHRHLCEFTGLDVEMVIKQHYSEVMDIVDRLFVTIFDSLNSNCEKDLEAVGRQYPFEPLKYLRNTLRLTFEEGVQMLKEAGVEIDPLGDLNTESERKLGQLVLEKYGTEFYILHRYPLAVRPFYTMPCRDNPVYSDSFDVFIRGEEIISGAQRVHVPELLEERARACGIDVATISTYVDSFRYGAPRHGGFGVGLERVVMLFCGLNNIRKTSLFPRDPLRLAP</sequence>
<evidence type="ECO:0000313" key="14">
    <source>
        <dbReference type="RefSeq" id="XP_015874194.1"/>
    </source>
</evidence>
<gene>
    <name evidence="14" type="primary">LOC107411167</name>
</gene>
<evidence type="ECO:0000256" key="1">
    <source>
        <dbReference type="ARBA" id="ARBA00004496"/>
    </source>
</evidence>
<evidence type="ECO:0000256" key="8">
    <source>
        <dbReference type="ARBA" id="ARBA00022917"/>
    </source>
</evidence>
<evidence type="ECO:0000313" key="13">
    <source>
        <dbReference type="Proteomes" id="UP001652623"/>
    </source>
</evidence>
<dbReference type="CDD" id="cd00776">
    <property type="entry name" value="AsxRS_core"/>
    <property type="match status" value="1"/>
</dbReference>
<dbReference type="GO" id="GO:0006422">
    <property type="term" value="P:aspartyl-tRNA aminoacylation"/>
    <property type="evidence" value="ECO:0007669"/>
    <property type="project" value="InterPro"/>
</dbReference>
<dbReference type="InParanoid" id="A0A6P3ZKU2"/>
<dbReference type="SUPFAM" id="SSF50249">
    <property type="entry name" value="Nucleic acid-binding proteins"/>
    <property type="match status" value="1"/>
</dbReference>
<dbReference type="Gene3D" id="2.40.50.140">
    <property type="entry name" value="Nucleic acid-binding proteins"/>
    <property type="match status" value="1"/>
</dbReference>
<dbReference type="EC" id="6.1.1.12" evidence="3"/>
<dbReference type="GO" id="GO:0005829">
    <property type="term" value="C:cytosol"/>
    <property type="evidence" value="ECO:0007669"/>
    <property type="project" value="TreeGrafter"/>
</dbReference>
<dbReference type="InterPro" id="IPR002312">
    <property type="entry name" value="Asp/Asn-tRNA-synth_IIb"/>
</dbReference>
<dbReference type="Proteomes" id="UP001652623">
    <property type="component" value="Chromosome 5"/>
</dbReference>
<dbReference type="InterPro" id="IPR004364">
    <property type="entry name" value="Aa-tRNA-synt_II"/>
</dbReference>
<keyword evidence="6" id="KW-0547">Nucleotide-binding</keyword>
<evidence type="ECO:0000256" key="7">
    <source>
        <dbReference type="ARBA" id="ARBA00022840"/>
    </source>
</evidence>
<dbReference type="InterPro" id="IPR012340">
    <property type="entry name" value="NA-bd_OB-fold"/>
</dbReference>
<dbReference type="InterPro" id="IPR045864">
    <property type="entry name" value="aa-tRNA-synth_II/BPL/LPL"/>
</dbReference>
<dbReference type="RefSeq" id="XP_015874194.1">
    <property type="nucleotide sequence ID" value="XM_016018708.3"/>
</dbReference>
<dbReference type="KEGG" id="zju:107411167"/>
<evidence type="ECO:0000256" key="4">
    <source>
        <dbReference type="ARBA" id="ARBA00022490"/>
    </source>
</evidence>
<keyword evidence="9" id="KW-0030">Aminoacyl-tRNA synthetase</keyword>
<dbReference type="GO" id="GO:0005524">
    <property type="term" value="F:ATP binding"/>
    <property type="evidence" value="ECO:0007669"/>
    <property type="project" value="UniProtKB-KW"/>
</dbReference>
<evidence type="ECO:0000256" key="9">
    <source>
        <dbReference type="ARBA" id="ARBA00023146"/>
    </source>
</evidence>
<name>A0A6P3ZKU2_ZIZJJ</name>